<dbReference type="GO" id="GO:0072344">
    <property type="term" value="P:rescue of stalled ribosome"/>
    <property type="evidence" value="ECO:0007669"/>
    <property type="project" value="UniProtKB-UniRule"/>
</dbReference>
<dbReference type="PANTHER" id="PTHR17224">
    <property type="entry name" value="PEPTIDYL-TRNA HYDROLASE"/>
    <property type="match status" value="1"/>
</dbReference>
<dbReference type="CDD" id="cd00462">
    <property type="entry name" value="PTH"/>
    <property type="match status" value="1"/>
</dbReference>
<keyword evidence="4 8" id="KW-0694">RNA-binding</keyword>
<name>A0A6J4KNT0_9ACTN</name>
<dbReference type="InterPro" id="IPR036416">
    <property type="entry name" value="Pept_tRNA_hydro_sf"/>
</dbReference>
<dbReference type="GO" id="GO:0005737">
    <property type="term" value="C:cytoplasm"/>
    <property type="evidence" value="ECO:0007669"/>
    <property type="project" value="UniProtKB-SubCell"/>
</dbReference>
<dbReference type="FunFam" id="3.40.50.1470:FF:000001">
    <property type="entry name" value="Peptidyl-tRNA hydrolase"/>
    <property type="match status" value="1"/>
</dbReference>
<dbReference type="AlphaFoldDB" id="A0A6J4KNT0"/>
<reference evidence="9" key="1">
    <citation type="submission" date="2020-02" db="EMBL/GenBank/DDBJ databases">
        <authorList>
            <person name="Meier V. D."/>
        </authorList>
    </citation>
    <scope>NUCLEOTIDE SEQUENCE</scope>
    <source>
        <strain evidence="9">AVDCRST_MAG48</strain>
    </source>
</reference>
<dbReference type="InterPro" id="IPR001328">
    <property type="entry name" value="Pept_tRNA_hydro"/>
</dbReference>
<evidence type="ECO:0000256" key="7">
    <source>
        <dbReference type="ARBA" id="ARBA00050038"/>
    </source>
</evidence>
<keyword evidence="3 8" id="KW-0378">Hydrolase</keyword>
<dbReference type="GO" id="GO:0000049">
    <property type="term" value="F:tRNA binding"/>
    <property type="evidence" value="ECO:0007669"/>
    <property type="project" value="UniProtKB-UniRule"/>
</dbReference>
<dbReference type="PROSITE" id="PS01196">
    <property type="entry name" value="PEPT_TRNA_HYDROL_2"/>
    <property type="match status" value="1"/>
</dbReference>
<feature type="site" description="Discriminates between blocked and unblocked aminoacyl-tRNA" evidence="8">
    <location>
        <position position="11"/>
    </location>
</feature>
<gene>
    <name evidence="8" type="primary">pth</name>
    <name evidence="9" type="ORF">AVDCRST_MAG48-2045</name>
</gene>
<dbReference type="GO" id="GO:0006515">
    <property type="term" value="P:protein quality control for misfolded or incompletely synthesized proteins"/>
    <property type="evidence" value="ECO:0007669"/>
    <property type="project" value="UniProtKB-UniRule"/>
</dbReference>
<feature type="active site" description="Proton acceptor" evidence="8">
    <location>
        <position position="21"/>
    </location>
</feature>
<proteinExistence type="inferred from homology"/>
<protein>
    <recommendedName>
        <fullName evidence="7 8">Peptidyl-tRNA hydrolase</fullName>
        <shortName evidence="8">Pth</shortName>
        <ecNumber evidence="1 8">3.1.1.29</ecNumber>
    </recommendedName>
</protein>
<accession>A0A6J4KNT0</accession>
<keyword evidence="2 8" id="KW-0820">tRNA-binding</keyword>
<evidence type="ECO:0000256" key="1">
    <source>
        <dbReference type="ARBA" id="ARBA00013260"/>
    </source>
</evidence>
<feature type="binding site" evidence="8">
    <location>
        <position position="120"/>
    </location>
    <ligand>
        <name>tRNA</name>
        <dbReference type="ChEBI" id="CHEBI:17843"/>
    </ligand>
</feature>
<dbReference type="GO" id="GO:0004045">
    <property type="term" value="F:peptidyl-tRNA hydrolase activity"/>
    <property type="evidence" value="ECO:0007669"/>
    <property type="project" value="UniProtKB-UniRule"/>
</dbReference>
<keyword evidence="8" id="KW-0963">Cytoplasm</keyword>
<dbReference type="PANTHER" id="PTHR17224:SF1">
    <property type="entry name" value="PEPTIDYL-TRNA HYDROLASE"/>
    <property type="match status" value="1"/>
</dbReference>
<dbReference type="NCBIfam" id="TIGR00447">
    <property type="entry name" value="pth"/>
    <property type="match status" value="1"/>
</dbReference>
<evidence type="ECO:0000256" key="5">
    <source>
        <dbReference type="ARBA" id="ARBA00038063"/>
    </source>
</evidence>
<dbReference type="EMBL" id="CADCTS010000295">
    <property type="protein sequence ID" value="CAA9311015.1"/>
    <property type="molecule type" value="Genomic_DNA"/>
</dbReference>
<feature type="binding site" evidence="8">
    <location>
        <position position="72"/>
    </location>
    <ligand>
        <name>tRNA</name>
        <dbReference type="ChEBI" id="CHEBI:17843"/>
    </ligand>
</feature>
<dbReference type="EC" id="3.1.1.29" evidence="1 8"/>
<evidence type="ECO:0000313" key="9">
    <source>
        <dbReference type="EMBL" id="CAA9311015.1"/>
    </source>
</evidence>
<dbReference type="InterPro" id="IPR018171">
    <property type="entry name" value="Pept_tRNA_hydro_CS"/>
</dbReference>
<sequence>MLPWLVVGLGNPGPTYAGHRHNVGFLVVEELARRTRSSFAKPKGIKAELAESRLGPPGADGPRLGLTKSRSYMNETGGPVSRLLAYYKITPDRLVVVHDELDLDPGQLRVKLGGGDNGHNGLRSIRSSIGTGDYYRVRVGVGRPPGRQDPADFLLSSFSSREREGLGVEVARAADAVESLVEAGLERTQSAFNS</sequence>
<comment type="subunit">
    <text evidence="8">Monomer.</text>
</comment>
<dbReference type="HAMAP" id="MF_00083">
    <property type="entry name" value="Pept_tRNA_hydro_bact"/>
    <property type="match status" value="1"/>
</dbReference>
<comment type="subcellular location">
    <subcellularLocation>
        <location evidence="8">Cytoplasm</location>
    </subcellularLocation>
</comment>
<comment type="catalytic activity">
    <reaction evidence="6 8">
        <text>an N-acyl-L-alpha-aminoacyl-tRNA + H2O = an N-acyl-L-amino acid + a tRNA + H(+)</text>
        <dbReference type="Rhea" id="RHEA:54448"/>
        <dbReference type="Rhea" id="RHEA-COMP:10123"/>
        <dbReference type="Rhea" id="RHEA-COMP:13883"/>
        <dbReference type="ChEBI" id="CHEBI:15377"/>
        <dbReference type="ChEBI" id="CHEBI:15378"/>
        <dbReference type="ChEBI" id="CHEBI:59874"/>
        <dbReference type="ChEBI" id="CHEBI:78442"/>
        <dbReference type="ChEBI" id="CHEBI:138191"/>
        <dbReference type="EC" id="3.1.1.29"/>
    </reaction>
</comment>
<organism evidence="9">
    <name type="scientific">uncultured Friedmanniella sp</name>
    <dbReference type="NCBI Taxonomy" id="335381"/>
    <lineage>
        <taxon>Bacteria</taxon>
        <taxon>Bacillati</taxon>
        <taxon>Actinomycetota</taxon>
        <taxon>Actinomycetes</taxon>
        <taxon>Propionibacteriales</taxon>
        <taxon>Nocardioidaceae</taxon>
        <taxon>Friedmanniella</taxon>
        <taxon>environmental samples</taxon>
    </lineage>
</organism>
<dbReference type="Gene3D" id="3.40.50.1470">
    <property type="entry name" value="Peptidyl-tRNA hydrolase"/>
    <property type="match status" value="1"/>
</dbReference>
<feature type="site" description="Stabilizes the basic form of H active site to accept a proton" evidence="8">
    <location>
        <position position="99"/>
    </location>
</feature>
<evidence type="ECO:0000256" key="2">
    <source>
        <dbReference type="ARBA" id="ARBA00022555"/>
    </source>
</evidence>
<dbReference type="SUPFAM" id="SSF53178">
    <property type="entry name" value="Peptidyl-tRNA hydrolase-like"/>
    <property type="match status" value="1"/>
</dbReference>
<feature type="binding site" evidence="8">
    <location>
        <position position="74"/>
    </location>
    <ligand>
        <name>tRNA</name>
        <dbReference type="ChEBI" id="CHEBI:17843"/>
    </ligand>
</feature>
<evidence type="ECO:0000256" key="4">
    <source>
        <dbReference type="ARBA" id="ARBA00022884"/>
    </source>
</evidence>
<comment type="function">
    <text evidence="8">Hydrolyzes ribosome-free peptidyl-tRNAs (with 1 or more amino acids incorporated), which drop off the ribosome during protein synthesis, or as a result of ribosome stalling.</text>
</comment>
<dbReference type="Pfam" id="PF01195">
    <property type="entry name" value="Pept_tRNA_hydro"/>
    <property type="match status" value="1"/>
</dbReference>
<comment type="function">
    <text evidence="8">Catalyzes the release of premature peptidyl moieties from peptidyl-tRNA molecules trapped in stalled 50S ribosomal subunits, and thus maintains levels of free tRNAs and 50S ribosomes.</text>
</comment>
<comment type="similarity">
    <text evidence="5 8">Belongs to the PTH family.</text>
</comment>
<evidence type="ECO:0000256" key="3">
    <source>
        <dbReference type="ARBA" id="ARBA00022801"/>
    </source>
</evidence>
<evidence type="ECO:0000256" key="6">
    <source>
        <dbReference type="ARBA" id="ARBA00048707"/>
    </source>
</evidence>
<evidence type="ECO:0000256" key="8">
    <source>
        <dbReference type="HAMAP-Rule" id="MF_00083"/>
    </source>
</evidence>
<feature type="binding site" evidence="8">
    <location>
        <position position="16"/>
    </location>
    <ligand>
        <name>tRNA</name>
        <dbReference type="ChEBI" id="CHEBI:17843"/>
    </ligand>
</feature>